<dbReference type="EMBL" id="JAGMUU010000020">
    <property type="protein sequence ID" value="KAH7129772.1"/>
    <property type="molecule type" value="Genomic_DNA"/>
</dbReference>
<accession>A0A9P9E2Y4</accession>
<dbReference type="AlphaFoldDB" id="A0A9P9E2Y4"/>
<name>A0A9P9E2Y4_9HYPO</name>
<proteinExistence type="predicted"/>
<sequence>MRIALFLSGLQAAIGVASLSTPDVGLAGWTPNTGSACKLECRNRVPLRQCSANNGCRMTQYGCLDRKGNSCGETVHRGTLCVVYGDCSAGPYGCRDDATGEDDGLPAGEHKGHCPGPMQNCNRCREDYELNCDDKEQYEICDDICGHVCPSTNECKQCQVDRDLECDDPGYYNLCKYFCGDVCPELKKPSDEL</sequence>
<feature type="signal peptide" evidence="1">
    <location>
        <begin position="1"/>
        <end position="27"/>
    </location>
</feature>
<protein>
    <submittedName>
        <fullName evidence="2">Uncharacterized protein</fullName>
    </submittedName>
</protein>
<organism evidence="2 3">
    <name type="scientific">Dactylonectria estremocensis</name>
    <dbReference type="NCBI Taxonomy" id="1079267"/>
    <lineage>
        <taxon>Eukaryota</taxon>
        <taxon>Fungi</taxon>
        <taxon>Dikarya</taxon>
        <taxon>Ascomycota</taxon>
        <taxon>Pezizomycotina</taxon>
        <taxon>Sordariomycetes</taxon>
        <taxon>Hypocreomycetidae</taxon>
        <taxon>Hypocreales</taxon>
        <taxon>Nectriaceae</taxon>
        <taxon>Dactylonectria</taxon>
    </lineage>
</organism>
<gene>
    <name evidence="2" type="ORF">B0J13DRAFT_626920</name>
</gene>
<evidence type="ECO:0000313" key="2">
    <source>
        <dbReference type="EMBL" id="KAH7129772.1"/>
    </source>
</evidence>
<comment type="caution">
    <text evidence="2">The sequence shown here is derived from an EMBL/GenBank/DDBJ whole genome shotgun (WGS) entry which is preliminary data.</text>
</comment>
<evidence type="ECO:0000313" key="3">
    <source>
        <dbReference type="Proteomes" id="UP000717696"/>
    </source>
</evidence>
<keyword evidence="3" id="KW-1185">Reference proteome</keyword>
<keyword evidence="1" id="KW-0732">Signal</keyword>
<evidence type="ECO:0000256" key="1">
    <source>
        <dbReference type="SAM" id="SignalP"/>
    </source>
</evidence>
<reference evidence="2" key="1">
    <citation type="journal article" date="2021" name="Nat. Commun.">
        <title>Genetic determinants of endophytism in the Arabidopsis root mycobiome.</title>
        <authorList>
            <person name="Mesny F."/>
            <person name="Miyauchi S."/>
            <person name="Thiergart T."/>
            <person name="Pickel B."/>
            <person name="Atanasova L."/>
            <person name="Karlsson M."/>
            <person name="Huettel B."/>
            <person name="Barry K.W."/>
            <person name="Haridas S."/>
            <person name="Chen C."/>
            <person name="Bauer D."/>
            <person name="Andreopoulos W."/>
            <person name="Pangilinan J."/>
            <person name="LaButti K."/>
            <person name="Riley R."/>
            <person name="Lipzen A."/>
            <person name="Clum A."/>
            <person name="Drula E."/>
            <person name="Henrissat B."/>
            <person name="Kohler A."/>
            <person name="Grigoriev I.V."/>
            <person name="Martin F.M."/>
            <person name="Hacquard S."/>
        </authorList>
    </citation>
    <scope>NUCLEOTIDE SEQUENCE</scope>
    <source>
        <strain evidence="2">MPI-CAGE-AT-0021</strain>
    </source>
</reference>
<feature type="chain" id="PRO_5040223361" evidence="1">
    <location>
        <begin position="28"/>
        <end position="193"/>
    </location>
</feature>
<dbReference type="Proteomes" id="UP000717696">
    <property type="component" value="Unassembled WGS sequence"/>
</dbReference>
<dbReference type="OrthoDB" id="4905516at2759"/>